<evidence type="ECO:0000256" key="2">
    <source>
        <dbReference type="ARBA" id="ARBA00047806"/>
    </source>
</evidence>
<dbReference type="GO" id="GO:0005737">
    <property type="term" value="C:cytoplasm"/>
    <property type="evidence" value="ECO:0007669"/>
    <property type="project" value="TreeGrafter"/>
</dbReference>
<gene>
    <name evidence="4" type="primary">msrA</name>
    <name evidence="6" type="ORF">SAMN04488112_107156</name>
</gene>
<dbReference type="InterPro" id="IPR002569">
    <property type="entry name" value="Met_Sox_Rdtase_MsrA_dom"/>
</dbReference>
<name>A0A1G6LDN2_9BACL</name>
<dbReference type="OrthoDB" id="4174719at2"/>
<reference evidence="6 7" key="1">
    <citation type="submission" date="2016-10" db="EMBL/GenBank/DDBJ databases">
        <authorList>
            <person name="de Groot N.N."/>
        </authorList>
    </citation>
    <scope>NUCLEOTIDE SEQUENCE [LARGE SCALE GENOMIC DNA]</scope>
    <source>
        <strain evidence="6 7">DSM 45514</strain>
    </source>
</reference>
<organism evidence="6 7">
    <name type="scientific">Melghirimyces thermohalophilus</name>
    <dbReference type="NCBI Taxonomy" id="1236220"/>
    <lineage>
        <taxon>Bacteria</taxon>
        <taxon>Bacillati</taxon>
        <taxon>Bacillota</taxon>
        <taxon>Bacilli</taxon>
        <taxon>Bacillales</taxon>
        <taxon>Thermoactinomycetaceae</taxon>
        <taxon>Melghirimyces</taxon>
    </lineage>
</organism>
<feature type="active site" evidence="4">
    <location>
        <position position="10"/>
    </location>
</feature>
<evidence type="ECO:0000256" key="1">
    <source>
        <dbReference type="ARBA" id="ARBA00023002"/>
    </source>
</evidence>
<dbReference type="Proteomes" id="UP000199387">
    <property type="component" value="Unassembled WGS sequence"/>
</dbReference>
<dbReference type="HAMAP" id="MF_01401">
    <property type="entry name" value="MsrA"/>
    <property type="match status" value="1"/>
</dbReference>
<dbReference type="InterPro" id="IPR036509">
    <property type="entry name" value="Met_Sox_Rdtase_MsrA_sf"/>
</dbReference>
<evidence type="ECO:0000256" key="4">
    <source>
        <dbReference type="HAMAP-Rule" id="MF_01401"/>
    </source>
</evidence>
<proteinExistence type="inferred from homology"/>
<dbReference type="InterPro" id="IPR050162">
    <property type="entry name" value="MsrA_MetSO_reductase"/>
</dbReference>
<dbReference type="SUPFAM" id="SSF55068">
    <property type="entry name" value="Peptide methionine sulfoxide reductase"/>
    <property type="match status" value="1"/>
</dbReference>
<comment type="catalytic activity">
    <reaction evidence="3 4">
        <text>[thioredoxin]-disulfide + L-methionine + H2O = L-methionine (S)-S-oxide + [thioredoxin]-dithiol</text>
        <dbReference type="Rhea" id="RHEA:19993"/>
        <dbReference type="Rhea" id="RHEA-COMP:10698"/>
        <dbReference type="Rhea" id="RHEA-COMP:10700"/>
        <dbReference type="ChEBI" id="CHEBI:15377"/>
        <dbReference type="ChEBI" id="CHEBI:29950"/>
        <dbReference type="ChEBI" id="CHEBI:50058"/>
        <dbReference type="ChEBI" id="CHEBI:57844"/>
        <dbReference type="ChEBI" id="CHEBI:58772"/>
        <dbReference type="EC" id="1.8.4.11"/>
    </reaction>
</comment>
<keyword evidence="1 4" id="KW-0560">Oxidoreductase</keyword>
<accession>A0A1G6LDN2</accession>
<dbReference type="PANTHER" id="PTHR42799:SF2">
    <property type="entry name" value="MITOCHONDRIAL PEPTIDE METHIONINE SULFOXIDE REDUCTASE"/>
    <property type="match status" value="1"/>
</dbReference>
<dbReference type="Gene3D" id="3.30.1060.10">
    <property type="entry name" value="Peptide methionine sulphoxide reductase MsrA"/>
    <property type="match status" value="1"/>
</dbReference>
<evidence type="ECO:0000313" key="6">
    <source>
        <dbReference type="EMBL" id="SDC40706.1"/>
    </source>
</evidence>
<feature type="domain" description="Peptide methionine sulphoxide reductase MsrA" evidence="5">
    <location>
        <begin position="3"/>
        <end position="155"/>
    </location>
</feature>
<dbReference type="RefSeq" id="WP_091568160.1">
    <property type="nucleotide sequence ID" value="NZ_FMZA01000007.1"/>
</dbReference>
<dbReference type="NCBIfam" id="TIGR00401">
    <property type="entry name" value="msrA"/>
    <property type="match status" value="1"/>
</dbReference>
<evidence type="ECO:0000259" key="5">
    <source>
        <dbReference type="Pfam" id="PF01625"/>
    </source>
</evidence>
<comment type="catalytic activity">
    <reaction evidence="2 4">
        <text>L-methionyl-[protein] + [thioredoxin]-disulfide + H2O = L-methionyl-(S)-S-oxide-[protein] + [thioredoxin]-dithiol</text>
        <dbReference type="Rhea" id="RHEA:14217"/>
        <dbReference type="Rhea" id="RHEA-COMP:10698"/>
        <dbReference type="Rhea" id="RHEA-COMP:10700"/>
        <dbReference type="Rhea" id="RHEA-COMP:12313"/>
        <dbReference type="Rhea" id="RHEA-COMP:12315"/>
        <dbReference type="ChEBI" id="CHEBI:15377"/>
        <dbReference type="ChEBI" id="CHEBI:16044"/>
        <dbReference type="ChEBI" id="CHEBI:29950"/>
        <dbReference type="ChEBI" id="CHEBI:44120"/>
        <dbReference type="ChEBI" id="CHEBI:50058"/>
        <dbReference type="EC" id="1.8.4.11"/>
    </reaction>
</comment>
<dbReference type="STRING" id="1236220.SAMN04488112_107156"/>
<dbReference type="AlphaFoldDB" id="A0A1G6LDN2"/>
<comment type="function">
    <text evidence="4">Has an important function as a repair enzyme for proteins that have been inactivated by oxidation. Catalyzes the reversible oxidation-reduction of methionine sulfoxide in proteins to methionine.</text>
</comment>
<dbReference type="GO" id="GO:0008113">
    <property type="term" value="F:peptide-methionine (S)-S-oxide reductase activity"/>
    <property type="evidence" value="ECO:0007669"/>
    <property type="project" value="UniProtKB-UniRule"/>
</dbReference>
<protein>
    <recommendedName>
        <fullName evidence="4">Peptide methionine sulfoxide reductase MsrA</fullName>
        <shortName evidence="4">Protein-methionine-S-oxide reductase</shortName>
        <ecNumber evidence="4">1.8.4.11</ecNumber>
    </recommendedName>
    <alternativeName>
        <fullName evidence="4">Peptide-methionine (S)-S-oxide reductase</fullName>
        <shortName evidence="4">Peptide Met(O) reductase</shortName>
    </alternativeName>
</protein>
<evidence type="ECO:0000256" key="3">
    <source>
        <dbReference type="ARBA" id="ARBA00048782"/>
    </source>
</evidence>
<dbReference type="EMBL" id="FMZA01000007">
    <property type="protein sequence ID" value="SDC40706.1"/>
    <property type="molecule type" value="Genomic_DNA"/>
</dbReference>
<dbReference type="GO" id="GO:0034599">
    <property type="term" value="P:cellular response to oxidative stress"/>
    <property type="evidence" value="ECO:0007669"/>
    <property type="project" value="TreeGrafter"/>
</dbReference>
<comment type="similarity">
    <text evidence="4">Belongs to the MsrA Met sulfoxide reductase family.</text>
</comment>
<dbReference type="PANTHER" id="PTHR42799">
    <property type="entry name" value="MITOCHONDRIAL PEPTIDE METHIONINE SULFOXIDE REDUCTASE"/>
    <property type="match status" value="1"/>
</dbReference>
<dbReference type="EC" id="1.8.4.11" evidence="4"/>
<keyword evidence="7" id="KW-1185">Reference proteome</keyword>
<sequence>MAEATFGAGCFWGVEELFRKVDGVLSTAVGYMGGTKENPTYEEVCTDKTGHAEVVHLEYDPSVVSYERLLELFWENHNPTTLNRQGPDIGTQYRSVIFYHTPEQKESAEQSKQALEASGKWKDPIVTRIEPATTFYRAEEYHQRYLQKRGQSSCHI</sequence>
<evidence type="ECO:0000313" key="7">
    <source>
        <dbReference type="Proteomes" id="UP000199387"/>
    </source>
</evidence>
<dbReference type="GO" id="GO:0033744">
    <property type="term" value="F:L-methionine:thioredoxin-disulfide S-oxidoreductase activity"/>
    <property type="evidence" value="ECO:0007669"/>
    <property type="project" value="RHEA"/>
</dbReference>
<dbReference type="Pfam" id="PF01625">
    <property type="entry name" value="PMSR"/>
    <property type="match status" value="1"/>
</dbReference>